<dbReference type="RefSeq" id="WP_102844823.1">
    <property type="nucleotide sequence ID" value="NZ_PDZR01000022.1"/>
</dbReference>
<name>A0A2J7TDT2_METSI</name>
<keyword evidence="1" id="KW-0812">Transmembrane</keyword>
<dbReference type="OrthoDB" id="7998839at2"/>
<evidence type="ECO:0000256" key="1">
    <source>
        <dbReference type="SAM" id="Phobius"/>
    </source>
</evidence>
<keyword evidence="1" id="KW-1133">Transmembrane helix</keyword>
<dbReference type="AlphaFoldDB" id="A0A2J7TDT2"/>
<gene>
    <name evidence="2" type="ORF">CR492_16430</name>
</gene>
<evidence type="ECO:0000313" key="2">
    <source>
        <dbReference type="EMBL" id="PNG24934.1"/>
    </source>
</evidence>
<keyword evidence="1" id="KW-0472">Membrane</keyword>
<dbReference type="EMBL" id="PDZR01000022">
    <property type="protein sequence ID" value="PNG24934.1"/>
    <property type="molecule type" value="Genomic_DNA"/>
</dbReference>
<organism evidence="2 3">
    <name type="scientific">Methylocella silvestris</name>
    <dbReference type="NCBI Taxonomy" id="199596"/>
    <lineage>
        <taxon>Bacteria</taxon>
        <taxon>Pseudomonadati</taxon>
        <taxon>Pseudomonadota</taxon>
        <taxon>Alphaproteobacteria</taxon>
        <taxon>Hyphomicrobiales</taxon>
        <taxon>Beijerinckiaceae</taxon>
        <taxon>Methylocella</taxon>
    </lineage>
</organism>
<evidence type="ECO:0000313" key="3">
    <source>
        <dbReference type="Proteomes" id="UP000236286"/>
    </source>
</evidence>
<dbReference type="Proteomes" id="UP000236286">
    <property type="component" value="Unassembled WGS sequence"/>
</dbReference>
<accession>A0A2J7TDT2</accession>
<protein>
    <submittedName>
        <fullName evidence="2">Uncharacterized protein</fullName>
    </submittedName>
</protein>
<reference evidence="2 3" key="1">
    <citation type="submission" date="2017-10" db="EMBL/GenBank/DDBJ databases">
        <title>Genome announcement of Methylocella silvestris TVC from permafrost.</title>
        <authorList>
            <person name="Wang J."/>
            <person name="Geng K."/>
            <person name="Ul-Haque F."/>
            <person name="Crombie A.T."/>
            <person name="Street L.E."/>
            <person name="Wookey P.A."/>
            <person name="Murrell J.C."/>
            <person name="Pratscher J."/>
        </authorList>
    </citation>
    <scope>NUCLEOTIDE SEQUENCE [LARGE SCALE GENOMIC DNA]</scope>
    <source>
        <strain evidence="2 3">TVC</strain>
    </source>
</reference>
<feature type="transmembrane region" description="Helical" evidence="1">
    <location>
        <begin position="36"/>
        <end position="55"/>
    </location>
</feature>
<proteinExistence type="predicted"/>
<sequence>MYNIQFEPFGERVVVKQELDNLANSDRPLQRTMLKVGVGMFWALVIAIVTARAVYFNPNFAESFVAFLSDHLRLILNG</sequence>
<comment type="caution">
    <text evidence="2">The sequence shown here is derived from an EMBL/GenBank/DDBJ whole genome shotgun (WGS) entry which is preliminary data.</text>
</comment>